<proteinExistence type="predicted"/>
<evidence type="ECO:0000256" key="3">
    <source>
        <dbReference type="SAM" id="Coils"/>
    </source>
</evidence>
<keyword evidence="2" id="KW-0963">Cytoplasm</keyword>
<dbReference type="GO" id="GO:0098609">
    <property type="term" value="P:cell-cell adhesion"/>
    <property type="evidence" value="ECO:0007669"/>
    <property type="project" value="TreeGrafter"/>
</dbReference>
<dbReference type="PANTHER" id="PTHR18914">
    <property type="entry name" value="ALPHA CATENIN"/>
    <property type="match status" value="1"/>
</dbReference>
<dbReference type="GO" id="GO:0016342">
    <property type="term" value="C:catenin complex"/>
    <property type="evidence" value="ECO:0007669"/>
    <property type="project" value="TreeGrafter"/>
</dbReference>
<gene>
    <name evidence="5" type="primary">LOC109078306</name>
</gene>
<dbReference type="Pfam" id="PF01044">
    <property type="entry name" value="Vinculin"/>
    <property type="match status" value="3"/>
</dbReference>
<feature type="compositionally biased region" description="Low complexity" evidence="4">
    <location>
        <begin position="483"/>
        <end position="493"/>
    </location>
</feature>
<dbReference type="AlphaFoldDB" id="A0A9Q9YS87"/>
<dbReference type="Proteomes" id="UP001155660">
    <property type="component" value="Chromosome A13"/>
</dbReference>
<dbReference type="SMR" id="A0A9Q9YS87"/>
<name>A0A9Q9YS87_CYPCA</name>
<dbReference type="GO" id="GO:0008013">
    <property type="term" value="F:beta-catenin binding"/>
    <property type="evidence" value="ECO:0007669"/>
    <property type="project" value="TreeGrafter"/>
</dbReference>
<dbReference type="PANTHER" id="PTHR18914:SF30">
    <property type="entry name" value="VINCULIN_ALPHA-CATENIN FAMILY MEMBER 1"/>
    <property type="match status" value="1"/>
</dbReference>
<dbReference type="InterPro" id="IPR006077">
    <property type="entry name" value="Vinculin/catenin"/>
</dbReference>
<feature type="coiled-coil region" evidence="3">
    <location>
        <begin position="279"/>
        <end position="313"/>
    </location>
</feature>
<reference evidence="5" key="1">
    <citation type="submission" date="2025-08" db="UniProtKB">
        <authorList>
            <consortium name="RefSeq"/>
        </authorList>
    </citation>
    <scope>IDENTIFICATION</scope>
    <source>
        <tissue evidence="5">Muscle</tissue>
    </source>
</reference>
<evidence type="ECO:0000256" key="4">
    <source>
        <dbReference type="SAM" id="MobiDB-lite"/>
    </source>
</evidence>
<dbReference type="GO" id="GO:0005737">
    <property type="term" value="C:cytoplasm"/>
    <property type="evidence" value="ECO:0007669"/>
    <property type="project" value="UniProtKB-SubCell"/>
</dbReference>
<evidence type="ECO:0000313" key="5">
    <source>
        <dbReference type="RefSeq" id="XP_042625452.1"/>
    </source>
</evidence>
<accession>A0A9Q9YS87</accession>
<sequence>MPLLHNLVVERIQDLRDNKQQEHLRASLETLKKCVSMLHTAMYTTIKHPHSEEAQSAKQYILNQVDSTVNDIITTLKSNCEPAARGSCGYYTVIRNKLLRLLSDPASVKDGGFDVMFRDLVFHSMAVAKTSHRDIQFEVAAHSKQVLQLWSEMSQQMKCCVDQQLENTCAALLQQIHKLDDDVVKATQLRVMDIFVTTSTPLEQLAYTVSCIFQDEQDEDKLHLETLRAQSENFMAHADKISEVAGFISALACDEKSLEGVENSRGCIMRLKQAICVLMQNLEENEVHSSEALEKLKEMQQRWSEEMEQLLHACSSIINVKDFVCLALKEMQSNWIEFVEAHKDEDAHFLTKQASLLIGHMSLVIQLVRRHVSKSDNPIYRNGLLVLIKQAEGSAAEVTSYVTDIYSYTSLSNETFSLLSKSVSTALKHFDILREGLDGLQHPHLLSPLREGARQSAGTVPCAVPISEHDRSTEDRSDKIESESSVQSSTSEEIPCQVKDGLENPAVQTVMEHDVPNPEEAWIAPVVDSKAVIHLQNIELLPLLCEVVCMTKGKNVEALNMACTGVLGLSNSYAQATREATSVIDTADSKEVESLRSKLVSLTPLLVQTAQETAMSSAMSADSIYKHSTEFSDLIKNARKILLPVAGMWYHAVYSMFQNYVPNMLETITQELTEVMCLCADAVQLVTSADIKVMGECHESIMSLQSKLQKAQTNTKNLTDIAGSRPTQTDELDGLCMLWALSVQVVLNSLDKIVGTATTDGKGHIITHQMTPKKWLSVISENSLRIQEAARLSSLNCRDSYKVKLLGELQDDVKTLTDSYLQAAEEVGTVSLSSVLMLAKSELLQRQLQIKMKALSCLLSKVNQDYVTAIQNTIALACSVQRKYSDMETEDTLVQFESAAELLMQNVKSASESIQDCFNFIRDPKERSNLRFINDHLTFQMSDIVSRARLIAETQTLGDTLTLEIQSQCWSAKAHYLVEEICKIDGILAVTKEQIKCSLQGKESSRSVMSQTPSFTKKATLHPRSTNNQGPSKSKRSVQDVSNQEPNKEETSQRSPRGPVFNLVDTTLSYTSLFLKRETEKWDDQGNQIVKVTKEMADKLYHMAQYLKKKGPIQTKDAFVTSAKDLVSRGQSITQFVRVIADHCLDKHCTEELFVIAEQILTISNQLTIISSVNAVTPGCKSSDEILVKNAQNLVQTVIQGV</sequence>
<feature type="region of interest" description="Disordered" evidence="4">
    <location>
        <begin position="460"/>
        <end position="496"/>
    </location>
</feature>
<protein>
    <submittedName>
        <fullName evidence="5">Uncharacterized protein LOC109078306 isoform X2</fullName>
    </submittedName>
</protein>
<evidence type="ECO:0000256" key="1">
    <source>
        <dbReference type="ARBA" id="ARBA00004496"/>
    </source>
</evidence>
<feature type="region of interest" description="Disordered" evidence="4">
    <location>
        <begin position="1001"/>
        <end position="1061"/>
    </location>
</feature>
<comment type="subcellular location">
    <subcellularLocation>
        <location evidence="1">Cytoplasm</location>
    </subcellularLocation>
</comment>
<dbReference type="GeneID" id="109078306"/>
<feature type="compositionally biased region" description="Basic and acidic residues" evidence="4">
    <location>
        <begin position="467"/>
        <end position="482"/>
    </location>
</feature>
<dbReference type="GO" id="GO:0051015">
    <property type="term" value="F:actin filament binding"/>
    <property type="evidence" value="ECO:0007669"/>
    <property type="project" value="InterPro"/>
</dbReference>
<feature type="compositionally biased region" description="Polar residues" evidence="4">
    <location>
        <begin position="1006"/>
        <end position="1032"/>
    </location>
</feature>
<dbReference type="GO" id="GO:0005912">
    <property type="term" value="C:adherens junction"/>
    <property type="evidence" value="ECO:0007669"/>
    <property type="project" value="TreeGrafter"/>
</dbReference>
<keyword evidence="3" id="KW-0175">Coiled coil</keyword>
<dbReference type="GO" id="GO:0016477">
    <property type="term" value="P:cell migration"/>
    <property type="evidence" value="ECO:0007669"/>
    <property type="project" value="TreeGrafter"/>
</dbReference>
<dbReference type="RefSeq" id="XP_042625452.1">
    <property type="nucleotide sequence ID" value="XM_042769518.1"/>
</dbReference>
<organism evidence="5">
    <name type="scientific">Cyprinus carpio</name>
    <name type="common">Common carp</name>
    <dbReference type="NCBI Taxonomy" id="7962"/>
    <lineage>
        <taxon>Eukaryota</taxon>
        <taxon>Metazoa</taxon>
        <taxon>Chordata</taxon>
        <taxon>Craniata</taxon>
        <taxon>Vertebrata</taxon>
        <taxon>Euteleostomi</taxon>
        <taxon>Actinopterygii</taxon>
        <taxon>Neopterygii</taxon>
        <taxon>Teleostei</taxon>
        <taxon>Ostariophysi</taxon>
        <taxon>Cypriniformes</taxon>
        <taxon>Cyprinidae</taxon>
        <taxon>Cyprininae</taxon>
        <taxon>Cyprinus</taxon>
    </lineage>
</organism>
<evidence type="ECO:0000256" key="2">
    <source>
        <dbReference type="ARBA" id="ARBA00022490"/>
    </source>
</evidence>